<comment type="caution">
    <text evidence="3">The sequence shown here is derived from an EMBL/GenBank/DDBJ whole genome shotgun (WGS) entry which is preliminary data.</text>
</comment>
<name>A0A437SUD1_9LACO</name>
<feature type="compositionally biased region" description="Basic and acidic residues" evidence="1">
    <location>
        <begin position="58"/>
        <end position="73"/>
    </location>
</feature>
<dbReference type="AlphaFoldDB" id="A0A437SUD1"/>
<feature type="chain" id="PRO_5039366747" description="Lipoprotein" evidence="2">
    <location>
        <begin position="23"/>
        <end position="273"/>
    </location>
</feature>
<evidence type="ECO:0000313" key="3">
    <source>
        <dbReference type="EMBL" id="RVU70472.1"/>
    </source>
</evidence>
<gene>
    <name evidence="3" type="ORF">EJK17_07200</name>
</gene>
<evidence type="ECO:0000256" key="2">
    <source>
        <dbReference type="SAM" id="SignalP"/>
    </source>
</evidence>
<reference evidence="3 4" key="1">
    <citation type="submission" date="2018-12" db="EMBL/GenBank/DDBJ databases">
        <authorList>
            <person name="Meng J."/>
        </authorList>
    </citation>
    <scope>NUCLEOTIDE SEQUENCE [LARGE SCALE GENOMIC DNA]</scope>
    <source>
        <strain evidence="3 4">HT111-2</strain>
    </source>
</reference>
<feature type="compositionally biased region" description="Low complexity" evidence="1">
    <location>
        <begin position="22"/>
        <end position="57"/>
    </location>
</feature>
<feature type="signal peptide" evidence="2">
    <location>
        <begin position="1"/>
        <end position="22"/>
    </location>
</feature>
<feature type="region of interest" description="Disordered" evidence="1">
    <location>
        <begin position="22"/>
        <end position="73"/>
    </location>
</feature>
<dbReference type="RefSeq" id="WP_103662064.1">
    <property type="nucleotide sequence ID" value="NZ_ML136886.1"/>
</dbReference>
<dbReference type="Proteomes" id="UP000288291">
    <property type="component" value="Unassembled WGS sequence"/>
</dbReference>
<sequence>MKNKLGITATAVLLALSLTACSNNNSSQSSSQSSKARSSQVQKKNSSSQSSAASSSSSDKDKKPSSQAPEHDRMAKLTAKLRDALPGMLLPTNDGLGTGSDHLNVRYTTEGNTNTVYYSVGNSAAEFNADSVQNEKPFAVLKEVKNGQDSDDLINYSPEQKGLPTVKLDSNTTATTQGAAGQKYVQWNQGNWSFVIQASSVLKQDPVKRAKEVLSLVNQYNVPQTSSKGNLHVVVGDSEGSLNTTIAWQNGKNIYQLKAHDTETALKMLSSLK</sequence>
<protein>
    <recommendedName>
        <fullName evidence="5">Lipoprotein</fullName>
    </recommendedName>
</protein>
<evidence type="ECO:0000313" key="4">
    <source>
        <dbReference type="Proteomes" id="UP000288291"/>
    </source>
</evidence>
<dbReference type="PROSITE" id="PS51257">
    <property type="entry name" value="PROKAR_LIPOPROTEIN"/>
    <property type="match status" value="1"/>
</dbReference>
<keyword evidence="4" id="KW-1185">Reference proteome</keyword>
<evidence type="ECO:0000256" key="1">
    <source>
        <dbReference type="SAM" id="MobiDB-lite"/>
    </source>
</evidence>
<dbReference type="EMBL" id="RXIA01000018">
    <property type="protein sequence ID" value="RVU70472.1"/>
    <property type="molecule type" value="Genomic_DNA"/>
</dbReference>
<accession>A0A437SUD1</accession>
<keyword evidence="2" id="KW-0732">Signal</keyword>
<evidence type="ECO:0008006" key="5">
    <source>
        <dbReference type="Google" id="ProtNLM"/>
    </source>
</evidence>
<organism evidence="3 4">
    <name type="scientific">Lactobacillus xujianguonis</name>
    <dbReference type="NCBI Taxonomy" id="2495899"/>
    <lineage>
        <taxon>Bacteria</taxon>
        <taxon>Bacillati</taxon>
        <taxon>Bacillota</taxon>
        <taxon>Bacilli</taxon>
        <taxon>Lactobacillales</taxon>
        <taxon>Lactobacillaceae</taxon>
        <taxon>Lactobacillus</taxon>
    </lineage>
</organism>
<proteinExistence type="predicted"/>